<comment type="caution">
    <text evidence="1">The sequence shown here is derived from an EMBL/GenBank/DDBJ whole genome shotgun (WGS) entry which is preliminary data.</text>
</comment>
<reference evidence="2" key="1">
    <citation type="journal article" date="2022" name="Nat. Commun.">
        <title>Chromosome evolution and the genetic basis of agronomically important traits in greater yam.</title>
        <authorList>
            <person name="Bredeson J.V."/>
            <person name="Lyons J.B."/>
            <person name="Oniyinde I.O."/>
            <person name="Okereke N.R."/>
            <person name="Kolade O."/>
            <person name="Nnabue I."/>
            <person name="Nwadili C.O."/>
            <person name="Hribova E."/>
            <person name="Parker M."/>
            <person name="Nwogha J."/>
            <person name="Shu S."/>
            <person name="Carlson J."/>
            <person name="Kariba R."/>
            <person name="Muthemba S."/>
            <person name="Knop K."/>
            <person name="Barton G.J."/>
            <person name="Sherwood A.V."/>
            <person name="Lopez-Montes A."/>
            <person name="Asiedu R."/>
            <person name="Jamnadass R."/>
            <person name="Muchugi A."/>
            <person name="Goodstein D."/>
            <person name="Egesi C.N."/>
            <person name="Featherston J."/>
            <person name="Asfaw A."/>
            <person name="Simpson G.G."/>
            <person name="Dolezel J."/>
            <person name="Hendre P.S."/>
            <person name="Van Deynze A."/>
            <person name="Kumar P.L."/>
            <person name="Obidiegwu J.E."/>
            <person name="Bhattacharjee R."/>
            <person name="Rokhsar D.S."/>
        </authorList>
    </citation>
    <scope>NUCLEOTIDE SEQUENCE [LARGE SCALE GENOMIC DNA]</scope>
    <source>
        <strain evidence="2">cv. TDa95/00328</strain>
    </source>
</reference>
<keyword evidence="1" id="KW-0695">RNA-directed DNA polymerase</keyword>
<evidence type="ECO:0000313" key="2">
    <source>
        <dbReference type="Proteomes" id="UP000827976"/>
    </source>
</evidence>
<name>A0ACB7UXD7_DIOAL</name>
<dbReference type="EMBL" id="CM037023">
    <property type="protein sequence ID" value="KAH7665504.1"/>
    <property type="molecule type" value="Genomic_DNA"/>
</dbReference>
<keyword evidence="1" id="KW-0548">Nucleotidyltransferase</keyword>
<dbReference type="Proteomes" id="UP000827976">
    <property type="component" value="Chromosome 13"/>
</dbReference>
<keyword evidence="1" id="KW-0808">Transferase</keyword>
<sequence length="107" mass="11665">MFAVSVVSRFMNSPSAQHFGTVKRILRYVSGTLNFGLLYTPSENFCLIEHSDSDWGNSLDDRRSTTGWCFTLGSAVIAWSSKKQAIAALSSSEAEYITLSAAACETV</sequence>
<protein>
    <submittedName>
        <fullName evidence="1">RNA-directed DNA polymerase protein</fullName>
        <ecNumber evidence="1">2.7.7.49</ecNumber>
    </submittedName>
</protein>
<accession>A0ACB7UXD7</accession>
<organism evidence="1 2">
    <name type="scientific">Dioscorea alata</name>
    <name type="common">Purple yam</name>
    <dbReference type="NCBI Taxonomy" id="55571"/>
    <lineage>
        <taxon>Eukaryota</taxon>
        <taxon>Viridiplantae</taxon>
        <taxon>Streptophyta</taxon>
        <taxon>Embryophyta</taxon>
        <taxon>Tracheophyta</taxon>
        <taxon>Spermatophyta</taxon>
        <taxon>Magnoliopsida</taxon>
        <taxon>Liliopsida</taxon>
        <taxon>Dioscoreales</taxon>
        <taxon>Dioscoreaceae</taxon>
        <taxon>Dioscorea</taxon>
    </lineage>
</organism>
<gene>
    <name evidence="1" type="ORF">IHE45_13G038500</name>
</gene>
<dbReference type="EC" id="2.7.7.49" evidence="1"/>
<proteinExistence type="predicted"/>
<keyword evidence="2" id="KW-1185">Reference proteome</keyword>
<evidence type="ECO:0000313" key="1">
    <source>
        <dbReference type="EMBL" id="KAH7665504.1"/>
    </source>
</evidence>